<feature type="transmembrane region" description="Helical" evidence="7">
    <location>
        <begin position="12"/>
        <end position="35"/>
    </location>
</feature>
<feature type="transmembrane region" description="Helical" evidence="7">
    <location>
        <begin position="83"/>
        <end position="105"/>
    </location>
</feature>
<feature type="transmembrane region" description="Helical" evidence="7">
    <location>
        <begin position="214"/>
        <end position="236"/>
    </location>
</feature>
<evidence type="ECO:0000256" key="5">
    <source>
        <dbReference type="ARBA" id="ARBA00023136"/>
    </source>
</evidence>
<dbReference type="AlphaFoldDB" id="A0A6P8J6P9"/>
<dbReference type="Proteomes" id="UP000515163">
    <property type="component" value="Unplaced"/>
</dbReference>
<dbReference type="SUPFAM" id="SSF48652">
    <property type="entry name" value="Tetraspanin"/>
    <property type="match status" value="1"/>
</dbReference>
<gene>
    <name evidence="9" type="primary">LOC116307442</name>
</gene>
<dbReference type="Gene3D" id="1.10.1450.10">
    <property type="entry name" value="Tetraspanin"/>
    <property type="match status" value="1"/>
</dbReference>
<dbReference type="PRINTS" id="PR00259">
    <property type="entry name" value="TMFOUR"/>
</dbReference>
<reference evidence="9" key="1">
    <citation type="submission" date="2025-08" db="UniProtKB">
        <authorList>
            <consortium name="RefSeq"/>
        </authorList>
    </citation>
    <scope>IDENTIFICATION</scope>
    <source>
        <tissue evidence="9">Tentacle</tissue>
    </source>
</reference>
<dbReference type="InterPro" id="IPR008952">
    <property type="entry name" value="Tetraspanin_EC2_sf"/>
</dbReference>
<evidence type="ECO:0000256" key="4">
    <source>
        <dbReference type="ARBA" id="ARBA00022989"/>
    </source>
</evidence>
<dbReference type="InParanoid" id="A0A6P8J6P9"/>
<dbReference type="PIRSF" id="PIRSF002419">
    <property type="entry name" value="Tetraspanin"/>
    <property type="match status" value="1"/>
</dbReference>
<evidence type="ECO:0000256" key="6">
    <source>
        <dbReference type="PIRSR" id="PIRSR002419-1"/>
    </source>
</evidence>
<evidence type="ECO:0000313" key="8">
    <source>
        <dbReference type="Proteomes" id="UP000515163"/>
    </source>
</evidence>
<dbReference type="PANTHER" id="PTHR19282:SF511">
    <property type="entry name" value="TETRASPANIN"/>
    <property type="match status" value="1"/>
</dbReference>
<comment type="similarity">
    <text evidence="2 7">Belongs to the tetraspanin (TM4SF) family.</text>
</comment>
<dbReference type="InterPro" id="IPR018499">
    <property type="entry name" value="Tetraspanin/Peripherin"/>
</dbReference>
<keyword evidence="8" id="KW-1185">Reference proteome</keyword>
<proteinExistence type="inferred from homology"/>
<name>A0A6P8J6P9_ACTTE</name>
<dbReference type="FunCoup" id="A0A6P8J6P9">
    <property type="interactions" value="369"/>
</dbReference>
<dbReference type="GeneID" id="116307442"/>
<feature type="transmembrane region" description="Helical" evidence="7">
    <location>
        <begin position="55"/>
        <end position="76"/>
    </location>
</feature>
<dbReference type="PANTHER" id="PTHR19282">
    <property type="entry name" value="TETRASPANIN"/>
    <property type="match status" value="1"/>
</dbReference>
<evidence type="ECO:0000256" key="2">
    <source>
        <dbReference type="ARBA" id="ARBA00006840"/>
    </source>
</evidence>
<organism evidence="8 9">
    <name type="scientific">Actinia tenebrosa</name>
    <name type="common">Australian red waratah sea anemone</name>
    <dbReference type="NCBI Taxonomy" id="6105"/>
    <lineage>
        <taxon>Eukaryota</taxon>
        <taxon>Metazoa</taxon>
        <taxon>Cnidaria</taxon>
        <taxon>Anthozoa</taxon>
        <taxon>Hexacorallia</taxon>
        <taxon>Actiniaria</taxon>
        <taxon>Actiniidae</taxon>
        <taxon>Actinia</taxon>
    </lineage>
</organism>
<keyword evidence="5 7" id="KW-0472">Membrane</keyword>
<dbReference type="KEGG" id="aten:116307442"/>
<dbReference type="OrthoDB" id="5969951at2759"/>
<comment type="subcellular location">
    <subcellularLocation>
        <location evidence="1 7">Membrane</location>
        <topology evidence="1 7">Multi-pass membrane protein</topology>
    </subcellularLocation>
</comment>
<keyword evidence="3 7" id="KW-0812">Transmembrane</keyword>
<dbReference type="RefSeq" id="XP_031573558.1">
    <property type="nucleotide sequence ID" value="XM_031717698.1"/>
</dbReference>
<accession>A0A6P8J6P9</accession>
<evidence type="ECO:0000313" key="9">
    <source>
        <dbReference type="RefSeq" id="XP_031573558.1"/>
    </source>
</evidence>
<keyword evidence="4 7" id="KW-1133">Transmembrane helix</keyword>
<dbReference type="GO" id="GO:0005886">
    <property type="term" value="C:plasma membrane"/>
    <property type="evidence" value="ECO:0007669"/>
    <property type="project" value="TreeGrafter"/>
</dbReference>
<sequence length="245" mass="26972">MAVEGGGRIIKFLVLFFNFLFFVFGIVLLGVGAYAEAKYGSYSGISRSDFTSGSRLVIAVGLIIAVISFFGCCGAWKENKCFLIIFFVLLLVLLILEITAAALAYQHRDEIANTLEKDINDTIANKYGKDEKTTKLVDMLQEKEKCCGVLSYRDWVLNPKYNITSVPDSCCVKKESGCGATFYDPNKPNDLSKIHQQGCYNTLKDTIMKNLKSVAGVAVAILVIQILGMIFAICLVRRIGKETAA</sequence>
<evidence type="ECO:0000256" key="1">
    <source>
        <dbReference type="ARBA" id="ARBA00004141"/>
    </source>
</evidence>
<keyword evidence="6" id="KW-1015">Disulfide bond</keyword>
<feature type="disulfide bond" evidence="6">
    <location>
        <begin position="146"/>
        <end position="178"/>
    </location>
</feature>
<evidence type="ECO:0000256" key="7">
    <source>
        <dbReference type="RuleBase" id="RU361218"/>
    </source>
</evidence>
<dbReference type="Pfam" id="PF00335">
    <property type="entry name" value="Tetraspanin"/>
    <property type="match status" value="1"/>
</dbReference>
<evidence type="ECO:0000256" key="3">
    <source>
        <dbReference type="ARBA" id="ARBA00022692"/>
    </source>
</evidence>
<protein>
    <recommendedName>
        <fullName evidence="7">Tetraspanin</fullName>
    </recommendedName>
</protein>
<dbReference type="InterPro" id="IPR000301">
    <property type="entry name" value="Tetraspanin_animals"/>
</dbReference>